<accession>A0A915JBI5</accession>
<evidence type="ECO:0000313" key="2">
    <source>
        <dbReference type="Proteomes" id="UP000887565"/>
    </source>
</evidence>
<evidence type="ECO:0000256" key="1">
    <source>
        <dbReference type="SAM" id="MobiDB-lite"/>
    </source>
</evidence>
<dbReference type="Proteomes" id="UP000887565">
    <property type="component" value="Unplaced"/>
</dbReference>
<proteinExistence type="predicted"/>
<dbReference type="WBParaSite" id="nRc.2.0.1.t23858-RA">
    <property type="protein sequence ID" value="nRc.2.0.1.t23858-RA"/>
    <property type="gene ID" value="nRc.2.0.1.g23858"/>
</dbReference>
<evidence type="ECO:0000313" key="3">
    <source>
        <dbReference type="WBParaSite" id="nRc.2.0.1.t23858-RA"/>
    </source>
</evidence>
<sequence length="171" mass="18727">DRTIHQRHQAPQLRPLPIAWQLPKTIPIFLPPVPIIGRSMPVNHAPSRPLIPRPATSRADAPFPELRRRAADTPYSNFAPSPYAASMMQPAMRMQQPQMFGAAPMMQQPNVYTLPKNPQYDDYDKKEDLDDDYEYAKPINMGQVGLSFGVNGGGGGAAADESSSATTSAPS</sequence>
<feature type="compositionally biased region" description="Low complexity" evidence="1">
    <location>
        <begin position="158"/>
        <end position="171"/>
    </location>
</feature>
<organism evidence="2 3">
    <name type="scientific">Romanomermis culicivorax</name>
    <name type="common">Nematode worm</name>
    <dbReference type="NCBI Taxonomy" id="13658"/>
    <lineage>
        <taxon>Eukaryota</taxon>
        <taxon>Metazoa</taxon>
        <taxon>Ecdysozoa</taxon>
        <taxon>Nematoda</taxon>
        <taxon>Enoplea</taxon>
        <taxon>Dorylaimia</taxon>
        <taxon>Mermithida</taxon>
        <taxon>Mermithoidea</taxon>
        <taxon>Mermithidae</taxon>
        <taxon>Romanomermis</taxon>
    </lineage>
</organism>
<dbReference type="AlphaFoldDB" id="A0A915JBI5"/>
<name>A0A915JBI5_ROMCU</name>
<keyword evidence="2" id="KW-1185">Reference proteome</keyword>
<protein>
    <submittedName>
        <fullName evidence="3">Uncharacterized protein</fullName>
    </submittedName>
</protein>
<reference evidence="3" key="1">
    <citation type="submission" date="2022-11" db="UniProtKB">
        <authorList>
            <consortium name="WormBaseParasite"/>
        </authorList>
    </citation>
    <scope>IDENTIFICATION</scope>
</reference>
<feature type="region of interest" description="Disordered" evidence="1">
    <location>
        <begin position="150"/>
        <end position="171"/>
    </location>
</feature>